<evidence type="ECO:0000256" key="2">
    <source>
        <dbReference type="ARBA" id="ARBA00023163"/>
    </source>
</evidence>
<dbReference type="EMBL" id="SLZZ01000001">
    <property type="protein sequence ID" value="TCS82622.1"/>
    <property type="molecule type" value="Genomic_DNA"/>
</dbReference>
<comment type="caution">
    <text evidence="4">The sequence shown here is derived from an EMBL/GenBank/DDBJ whole genome shotgun (WGS) entry which is preliminary data.</text>
</comment>
<dbReference type="InterPro" id="IPR037171">
    <property type="entry name" value="NagB/RpiA_transferase-like"/>
</dbReference>
<dbReference type="InterPro" id="IPR036390">
    <property type="entry name" value="WH_DNA-bd_sf"/>
</dbReference>
<dbReference type="PANTHER" id="PTHR30363">
    <property type="entry name" value="HTH-TYPE TRANSCRIPTIONAL REGULATOR SRLR-RELATED"/>
    <property type="match status" value="1"/>
</dbReference>
<dbReference type="SMART" id="SM00420">
    <property type="entry name" value="HTH_DEOR"/>
    <property type="match status" value="1"/>
</dbReference>
<dbReference type="OrthoDB" id="9797223at2"/>
<organism evidence="4 5">
    <name type="scientific">Muricomes intestini</name>
    <dbReference type="NCBI Taxonomy" id="1796634"/>
    <lineage>
        <taxon>Bacteria</taxon>
        <taxon>Bacillati</taxon>
        <taxon>Bacillota</taxon>
        <taxon>Clostridia</taxon>
        <taxon>Lachnospirales</taxon>
        <taxon>Lachnospiraceae</taxon>
        <taxon>Muricomes</taxon>
    </lineage>
</organism>
<dbReference type="Proteomes" id="UP000295726">
    <property type="component" value="Unassembled WGS sequence"/>
</dbReference>
<proteinExistence type="predicted"/>
<dbReference type="InterPro" id="IPR036388">
    <property type="entry name" value="WH-like_DNA-bd_sf"/>
</dbReference>
<dbReference type="GO" id="GO:0003700">
    <property type="term" value="F:DNA-binding transcription factor activity"/>
    <property type="evidence" value="ECO:0007669"/>
    <property type="project" value="InterPro"/>
</dbReference>
<dbReference type="AlphaFoldDB" id="A0A4R3KGQ7"/>
<dbReference type="SMART" id="SM01134">
    <property type="entry name" value="DeoRC"/>
    <property type="match status" value="1"/>
</dbReference>
<gene>
    <name evidence="4" type="ORF">EDD59_10119</name>
</gene>
<sequence length="253" mass="28692">MFTEERQERILKLLREQGKVYVKELSKAFQVTEDCIRKDLKTLENGGHLKRTYGGAILSQEYPLERDVIDRRNYHLDKKKVIAKKAVGLIHSNETIFLDISTTNIQLAKLLAQSKMKIFVVTNMIDILQILAKNPLITAIGTGGMMYQTVNGFMGATAIEAIRQYSFERAFIGSCGIDMTDLSVTTLGPEDGLTKKAAIENSRHSYVMMEREKFYFNESYKFTHLDDVHGIITDENPDSTIIKTLESAGVHLY</sequence>
<keyword evidence="5" id="KW-1185">Reference proteome</keyword>
<dbReference type="PROSITE" id="PS51000">
    <property type="entry name" value="HTH_DEOR_2"/>
    <property type="match status" value="1"/>
</dbReference>
<keyword evidence="1" id="KW-0805">Transcription regulation</keyword>
<evidence type="ECO:0000256" key="1">
    <source>
        <dbReference type="ARBA" id="ARBA00023015"/>
    </source>
</evidence>
<accession>A0A4R3KGQ7</accession>
<dbReference type="PRINTS" id="PR00037">
    <property type="entry name" value="HTHLACR"/>
</dbReference>
<dbReference type="PANTHER" id="PTHR30363:SF44">
    <property type="entry name" value="AGA OPERON TRANSCRIPTIONAL REPRESSOR-RELATED"/>
    <property type="match status" value="1"/>
</dbReference>
<dbReference type="Pfam" id="PF08220">
    <property type="entry name" value="HTH_DeoR"/>
    <property type="match status" value="1"/>
</dbReference>
<reference evidence="4 5" key="1">
    <citation type="submission" date="2019-03" db="EMBL/GenBank/DDBJ databases">
        <title>Genomic Encyclopedia of Type Strains, Phase IV (KMG-IV): sequencing the most valuable type-strain genomes for metagenomic binning, comparative biology and taxonomic classification.</title>
        <authorList>
            <person name="Goeker M."/>
        </authorList>
    </citation>
    <scope>NUCLEOTIDE SEQUENCE [LARGE SCALE GENOMIC DNA]</scope>
    <source>
        <strain evidence="4 5">DSM 29489</strain>
    </source>
</reference>
<protein>
    <submittedName>
        <fullName evidence="4">DeoR family transcriptional regulator</fullName>
    </submittedName>
</protein>
<dbReference type="Gene3D" id="1.10.10.10">
    <property type="entry name" value="Winged helix-like DNA-binding domain superfamily/Winged helix DNA-binding domain"/>
    <property type="match status" value="1"/>
</dbReference>
<dbReference type="RefSeq" id="WP_132377764.1">
    <property type="nucleotide sequence ID" value="NZ_DAIQXH010000003.1"/>
</dbReference>
<evidence type="ECO:0000259" key="3">
    <source>
        <dbReference type="PROSITE" id="PS51000"/>
    </source>
</evidence>
<feature type="domain" description="HTH deoR-type" evidence="3">
    <location>
        <begin position="3"/>
        <end position="58"/>
    </location>
</feature>
<dbReference type="SUPFAM" id="SSF46785">
    <property type="entry name" value="Winged helix' DNA-binding domain"/>
    <property type="match status" value="1"/>
</dbReference>
<dbReference type="InterPro" id="IPR001034">
    <property type="entry name" value="DeoR_HTH"/>
</dbReference>
<evidence type="ECO:0000313" key="5">
    <source>
        <dbReference type="Proteomes" id="UP000295726"/>
    </source>
</evidence>
<dbReference type="InterPro" id="IPR050313">
    <property type="entry name" value="Carb_Metab_HTH_regulators"/>
</dbReference>
<name>A0A4R3KGQ7_9FIRM</name>
<keyword evidence="2" id="KW-0804">Transcription</keyword>
<dbReference type="InterPro" id="IPR014036">
    <property type="entry name" value="DeoR-like_C"/>
</dbReference>
<evidence type="ECO:0000313" key="4">
    <source>
        <dbReference type="EMBL" id="TCS82622.1"/>
    </source>
</evidence>
<dbReference type="Pfam" id="PF00455">
    <property type="entry name" value="DeoRC"/>
    <property type="match status" value="1"/>
</dbReference>
<dbReference type="SUPFAM" id="SSF100950">
    <property type="entry name" value="NagB/RpiA/CoA transferase-like"/>
    <property type="match status" value="1"/>
</dbReference>